<proteinExistence type="predicted"/>
<dbReference type="EMBL" id="JROO01000045">
    <property type="protein sequence ID" value="KIH96906.1"/>
    <property type="molecule type" value="Genomic_DNA"/>
</dbReference>
<name>A0A0C2J644_9ACTN</name>
<gene>
    <name evidence="2" type="ORF">LP52_21755</name>
</gene>
<accession>A0A0C2J644</accession>
<evidence type="ECO:0000313" key="2">
    <source>
        <dbReference type="EMBL" id="KIH96906.1"/>
    </source>
</evidence>
<dbReference type="Proteomes" id="UP000031675">
    <property type="component" value="Unassembled WGS sequence"/>
</dbReference>
<evidence type="ECO:0000313" key="3">
    <source>
        <dbReference type="Proteomes" id="UP000031675"/>
    </source>
</evidence>
<dbReference type="AlphaFoldDB" id="A0A0C2J644"/>
<protein>
    <submittedName>
        <fullName evidence="2">Uncharacterized protein</fullName>
    </submittedName>
</protein>
<feature type="region of interest" description="Disordered" evidence="1">
    <location>
        <begin position="24"/>
        <end position="92"/>
    </location>
</feature>
<reference evidence="3" key="1">
    <citation type="journal article" date="2015" name="Chem. Biol.">
        <title>Structure, bioactivity, and resistance mechanism of streptomonomicin, an unusual lasso Peptide from an understudied halophilic actinomycete.</title>
        <authorList>
            <person name="Metelev M."/>
            <person name="Tietz J.I."/>
            <person name="Melby J.O."/>
            <person name="Blair P.M."/>
            <person name="Zhu L."/>
            <person name="Livnat I."/>
            <person name="Severinov K."/>
            <person name="Mitchell D.A."/>
        </authorList>
    </citation>
    <scope>NUCLEOTIDE SEQUENCE [LARGE SCALE GENOMIC DNA]</scope>
    <source>
        <strain evidence="3">YIM 90003</strain>
    </source>
</reference>
<evidence type="ECO:0000256" key="1">
    <source>
        <dbReference type="SAM" id="MobiDB-lite"/>
    </source>
</evidence>
<sequence>MGLQQGFDLGGDAGALLQRAQALGEAGDDGGGGLGSSHGHRLLLQRGDDVRGRRRAMCGAWGRRSSSSTAGLPAKRVSAKASTMWKDGMTED</sequence>
<comment type="caution">
    <text evidence="2">The sequence shown here is derived from an EMBL/GenBank/DDBJ whole genome shotgun (WGS) entry which is preliminary data.</text>
</comment>
<keyword evidence="3" id="KW-1185">Reference proteome</keyword>
<organism evidence="2 3">
    <name type="scientific">Streptomonospora alba</name>
    <dbReference type="NCBI Taxonomy" id="183763"/>
    <lineage>
        <taxon>Bacteria</taxon>
        <taxon>Bacillati</taxon>
        <taxon>Actinomycetota</taxon>
        <taxon>Actinomycetes</taxon>
        <taxon>Streptosporangiales</taxon>
        <taxon>Nocardiopsidaceae</taxon>
        <taxon>Streptomonospora</taxon>
    </lineage>
</organism>